<evidence type="ECO:0000313" key="2">
    <source>
        <dbReference type="Proteomes" id="UP000009183"/>
    </source>
</evidence>
<name>F6HSD5_VITVI</name>
<proteinExistence type="predicted"/>
<dbReference type="AlphaFoldDB" id="F6HSD5"/>
<reference evidence="2" key="1">
    <citation type="journal article" date="2007" name="Nature">
        <title>The grapevine genome sequence suggests ancestral hexaploidization in major angiosperm phyla.</title>
        <authorList>
            <consortium name="The French-Italian Public Consortium for Grapevine Genome Characterization."/>
            <person name="Jaillon O."/>
            <person name="Aury J.-M."/>
            <person name="Noel B."/>
            <person name="Policriti A."/>
            <person name="Clepet C."/>
            <person name="Casagrande A."/>
            <person name="Choisne N."/>
            <person name="Aubourg S."/>
            <person name="Vitulo N."/>
            <person name="Jubin C."/>
            <person name="Vezzi A."/>
            <person name="Legeai F."/>
            <person name="Hugueney P."/>
            <person name="Dasilva C."/>
            <person name="Horner D."/>
            <person name="Mica E."/>
            <person name="Jublot D."/>
            <person name="Poulain J."/>
            <person name="Bruyere C."/>
            <person name="Billault A."/>
            <person name="Segurens B."/>
            <person name="Gouyvenoux M."/>
            <person name="Ugarte E."/>
            <person name="Cattonaro F."/>
            <person name="Anthouard V."/>
            <person name="Vico V."/>
            <person name="Del Fabbro C."/>
            <person name="Alaux M."/>
            <person name="Di Gaspero G."/>
            <person name="Dumas V."/>
            <person name="Felice N."/>
            <person name="Paillard S."/>
            <person name="Juman I."/>
            <person name="Moroldo M."/>
            <person name="Scalabrin S."/>
            <person name="Canaguier A."/>
            <person name="Le Clainche I."/>
            <person name="Malacrida G."/>
            <person name="Durand E."/>
            <person name="Pesole G."/>
            <person name="Laucou V."/>
            <person name="Chatelet P."/>
            <person name="Merdinoglu D."/>
            <person name="Delledonne M."/>
            <person name="Pezzotti M."/>
            <person name="Lecharny A."/>
            <person name="Scarpelli C."/>
            <person name="Artiguenave F."/>
            <person name="Pe M.E."/>
            <person name="Valle G."/>
            <person name="Morgante M."/>
            <person name="Caboche M."/>
            <person name="Adam-Blondon A.-F."/>
            <person name="Weissenbach J."/>
            <person name="Quetier F."/>
            <person name="Wincker P."/>
        </authorList>
    </citation>
    <scope>NUCLEOTIDE SEQUENCE [LARGE SCALE GENOMIC DNA]</scope>
    <source>
        <strain evidence="2">cv. Pinot noir / PN40024</strain>
    </source>
</reference>
<dbReference type="HOGENOM" id="CLU_3400238_0_0_1"/>
<organism evidence="1 2">
    <name type="scientific">Vitis vinifera</name>
    <name type="common">Grape</name>
    <dbReference type="NCBI Taxonomy" id="29760"/>
    <lineage>
        <taxon>Eukaryota</taxon>
        <taxon>Viridiplantae</taxon>
        <taxon>Streptophyta</taxon>
        <taxon>Embryophyta</taxon>
        <taxon>Tracheophyta</taxon>
        <taxon>Spermatophyta</taxon>
        <taxon>Magnoliopsida</taxon>
        <taxon>eudicotyledons</taxon>
        <taxon>Gunneridae</taxon>
        <taxon>Pentapetalae</taxon>
        <taxon>rosids</taxon>
        <taxon>Vitales</taxon>
        <taxon>Vitaceae</taxon>
        <taxon>Viteae</taxon>
        <taxon>Vitis</taxon>
    </lineage>
</organism>
<sequence>MNQKLSIGIFSYPHILQKLKLRRVVVDQADL</sequence>
<dbReference type="PaxDb" id="29760-VIT_00s0332g00120.t01"/>
<dbReference type="Proteomes" id="UP000009183">
    <property type="component" value="Unassembled WGS sequence, unordered"/>
</dbReference>
<dbReference type="EMBL" id="FN596244">
    <property type="protein sequence ID" value="CCB57594.1"/>
    <property type="molecule type" value="Genomic_DNA"/>
</dbReference>
<keyword evidence="2" id="KW-1185">Reference proteome</keyword>
<gene>
    <name evidence="1" type="ORF">VIT_00s0332g00120</name>
</gene>
<evidence type="ECO:0000313" key="1">
    <source>
        <dbReference type="EMBL" id="CCB57594.1"/>
    </source>
</evidence>
<accession>F6HSD5</accession>
<dbReference type="InParanoid" id="F6HSD5"/>
<protein>
    <submittedName>
        <fullName evidence="1">Uncharacterized protein</fullName>
    </submittedName>
</protein>